<dbReference type="Proteomes" id="UP000070444">
    <property type="component" value="Unassembled WGS sequence"/>
</dbReference>
<sequence length="117" mass="13118">MKYFGFVPLWCENSEILKPPKISFCKALLAPAKSLPSSYEELQVYRFFAKKFIVPFSTLSSTYTVEACFFGMLTCLIAGCFGDNGQTNLISEKSRSILPKPGLLEINFSSNLRGNIR</sequence>
<name>A0A137NZ06_CONC2</name>
<accession>A0A137NZ06</accession>
<evidence type="ECO:0000313" key="1">
    <source>
        <dbReference type="EMBL" id="KXN68055.1"/>
    </source>
</evidence>
<proteinExistence type="predicted"/>
<reference evidence="1 2" key="1">
    <citation type="journal article" date="2015" name="Genome Biol. Evol.">
        <title>Phylogenomic analyses indicate that early fungi evolved digesting cell walls of algal ancestors of land plants.</title>
        <authorList>
            <person name="Chang Y."/>
            <person name="Wang S."/>
            <person name="Sekimoto S."/>
            <person name="Aerts A.L."/>
            <person name="Choi C."/>
            <person name="Clum A."/>
            <person name="LaButti K.M."/>
            <person name="Lindquist E.A."/>
            <person name="Yee Ngan C."/>
            <person name="Ohm R.A."/>
            <person name="Salamov A.A."/>
            <person name="Grigoriev I.V."/>
            <person name="Spatafora J.W."/>
            <person name="Berbee M.L."/>
        </authorList>
    </citation>
    <scope>NUCLEOTIDE SEQUENCE [LARGE SCALE GENOMIC DNA]</scope>
    <source>
        <strain evidence="1 2">NRRL 28638</strain>
    </source>
</reference>
<dbReference type="EMBL" id="KQ964598">
    <property type="protein sequence ID" value="KXN68055.1"/>
    <property type="molecule type" value="Genomic_DNA"/>
</dbReference>
<gene>
    <name evidence="1" type="ORF">CONCODRAFT_9782</name>
</gene>
<organism evidence="1 2">
    <name type="scientific">Conidiobolus coronatus (strain ATCC 28846 / CBS 209.66 / NRRL 28638)</name>
    <name type="common">Delacroixia coronata</name>
    <dbReference type="NCBI Taxonomy" id="796925"/>
    <lineage>
        <taxon>Eukaryota</taxon>
        <taxon>Fungi</taxon>
        <taxon>Fungi incertae sedis</taxon>
        <taxon>Zoopagomycota</taxon>
        <taxon>Entomophthoromycotina</taxon>
        <taxon>Entomophthoromycetes</taxon>
        <taxon>Entomophthorales</taxon>
        <taxon>Ancylistaceae</taxon>
        <taxon>Conidiobolus</taxon>
    </lineage>
</organism>
<evidence type="ECO:0000313" key="2">
    <source>
        <dbReference type="Proteomes" id="UP000070444"/>
    </source>
</evidence>
<dbReference type="AlphaFoldDB" id="A0A137NZ06"/>
<protein>
    <submittedName>
        <fullName evidence="1">Uncharacterized protein</fullName>
    </submittedName>
</protein>
<keyword evidence="2" id="KW-1185">Reference proteome</keyword>